<feature type="compositionally biased region" description="Basic and acidic residues" evidence="1">
    <location>
        <begin position="123"/>
        <end position="144"/>
    </location>
</feature>
<evidence type="ECO:0000256" key="1">
    <source>
        <dbReference type="SAM" id="MobiDB-lite"/>
    </source>
</evidence>
<dbReference type="AlphaFoldDB" id="A0A4C1U1R3"/>
<protein>
    <submittedName>
        <fullName evidence="2">Uncharacterized protein</fullName>
    </submittedName>
</protein>
<reference evidence="2 3" key="1">
    <citation type="journal article" date="2019" name="Commun. Biol.">
        <title>The bagworm genome reveals a unique fibroin gene that provides high tensile strength.</title>
        <authorList>
            <person name="Kono N."/>
            <person name="Nakamura H."/>
            <person name="Ohtoshi R."/>
            <person name="Tomita M."/>
            <person name="Numata K."/>
            <person name="Arakawa K."/>
        </authorList>
    </citation>
    <scope>NUCLEOTIDE SEQUENCE [LARGE SCALE GENOMIC DNA]</scope>
</reference>
<keyword evidence="3" id="KW-1185">Reference proteome</keyword>
<evidence type="ECO:0000313" key="3">
    <source>
        <dbReference type="Proteomes" id="UP000299102"/>
    </source>
</evidence>
<name>A0A4C1U1R3_EUMVA</name>
<dbReference type="EMBL" id="BGZK01000115">
    <property type="protein sequence ID" value="GBP20127.1"/>
    <property type="molecule type" value="Genomic_DNA"/>
</dbReference>
<dbReference type="Proteomes" id="UP000299102">
    <property type="component" value="Unassembled WGS sequence"/>
</dbReference>
<proteinExistence type="predicted"/>
<comment type="caution">
    <text evidence="2">The sequence shown here is derived from an EMBL/GenBank/DDBJ whole genome shotgun (WGS) entry which is preliminary data.</text>
</comment>
<gene>
    <name evidence="2" type="ORF">EVAR_5557_1</name>
</gene>
<accession>A0A4C1U1R3</accession>
<organism evidence="2 3">
    <name type="scientific">Eumeta variegata</name>
    <name type="common">Bagworm moth</name>
    <name type="synonym">Eumeta japonica</name>
    <dbReference type="NCBI Taxonomy" id="151549"/>
    <lineage>
        <taxon>Eukaryota</taxon>
        <taxon>Metazoa</taxon>
        <taxon>Ecdysozoa</taxon>
        <taxon>Arthropoda</taxon>
        <taxon>Hexapoda</taxon>
        <taxon>Insecta</taxon>
        <taxon>Pterygota</taxon>
        <taxon>Neoptera</taxon>
        <taxon>Endopterygota</taxon>
        <taxon>Lepidoptera</taxon>
        <taxon>Glossata</taxon>
        <taxon>Ditrysia</taxon>
        <taxon>Tineoidea</taxon>
        <taxon>Psychidae</taxon>
        <taxon>Oiketicinae</taxon>
        <taxon>Eumeta</taxon>
    </lineage>
</organism>
<evidence type="ECO:0000313" key="2">
    <source>
        <dbReference type="EMBL" id="GBP20127.1"/>
    </source>
</evidence>
<feature type="region of interest" description="Disordered" evidence="1">
    <location>
        <begin position="118"/>
        <end position="144"/>
    </location>
</feature>
<sequence>MTQQLDEKNIHTTHALEEGLPPAMERLPNDPTRVFGRQSACHEAPTYKRGLTTHHLFVVTSEFNHPTDETNPSTNLEALTLDACGSEAANDRYHLRYDTCPGPEIDTGSGIKSEIVIDIESETNGHRMQDRERDEERDRDHDRDRERHWSIYYMKEFIL</sequence>